<accession>A0A5B8Z4X5</accession>
<dbReference type="EMBL" id="CP042593">
    <property type="protein sequence ID" value="QED48150.1"/>
    <property type="molecule type" value="Genomic_DNA"/>
</dbReference>
<evidence type="ECO:0000313" key="9">
    <source>
        <dbReference type="Proteomes" id="UP000321555"/>
    </source>
</evidence>
<gene>
    <name evidence="8" type="primary">csm2</name>
    <name evidence="8" type="ORF">FSZ17_13405</name>
</gene>
<evidence type="ECO:0000256" key="4">
    <source>
        <dbReference type="ARBA" id="ARBA00022884"/>
    </source>
</evidence>
<keyword evidence="9" id="KW-1185">Reference proteome</keyword>
<dbReference type="GO" id="GO:0051607">
    <property type="term" value="P:defense response to virus"/>
    <property type="evidence" value="ECO:0007669"/>
    <property type="project" value="UniProtKB-KW"/>
</dbReference>
<protein>
    <recommendedName>
        <fullName evidence="3">CRISPR system Cms protein Csm2</fullName>
    </recommendedName>
    <alternativeName>
        <fullName evidence="6">CRISPR type III A-associated protein Csm2</fullName>
    </alternativeName>
</protein>
<dbReference type="RefSeq" id="WP_057770849.1">
    <property type="nucleotide sequence ID" value="NZ_CP042593.1"/>
</dbReference>
<dbReference type="AlphaFoldDB" id="A0A5B8Z4X5"/>
<evidence type="ECO:0000313" key="8">
    <source>
        <dbReference type="EMBL" id="QED48150.1"/>
    </source>
</evidence>
<dbReference type="NCBIfam" id="TIGR01870">
    <property type="entry name" value="cas_TM1810_Csm2"/>
    <property type="match status" value="1"/>
</dbReference>
<evidence type="ECO:0000256" key="7">
    <source>
        <dbReference type="SAM" id="MobiDB-lite"/>
    </source>
</evidence>
<feature type="region of interest" description="Disordered" evidence="7">
    <location>
        <begin position="128"/>
        <end position="149"/>
    </location>
</feature>
<comment type="similarity">
    <text evidence="2">Belongs to the CRISPR-associated Csm2 family.</text>
</comment>
<keyword evidence="4" id="KW-0694">RNA-binding</keyword>
<evidence type="ECO:0000256" key="1">
    <source>
        <dbReference type="ARBA" id="ARBA00003640"/>
    </source>
</evidence>
<proteinExistence type="inferred from homology"/>
<dbReference type="OrthoDB" id="1751417at2"/>
<dbReference type="InterPro" id="IPR010149">
    <property type="entry name" value="CRISPR-assoc_prot_Csm2_III-A"/>
</dbReference>
<evidence type="ECO:0000256" key="6">
    <source>
        <dbReference type="ARBA" id="ARBA00031723"/>
    </source>
</evidence>
<name>A0A5B8Z4X5_CYTDA</name>
<organism evidence="8 9">
    <name type="scientific">Cytobacillus dafuensis</name>
    <name type="common">Bacillus dafuensis</name>
    <dbReference type="NCBI Taxonomy" id="1742359"/>
    <lineage>
        <taxon>Bacteria</taxon>
        <taxon>Bacillati</taxon>
        <taxon>Bacillota</taxon>
        <taxon>Bacilli</taxon>
        <taxon>Bacillales</taxon>
        <taxon>Bacillaceae</taxon>
        <taxon>Cytobacillus</taxon>
    </lineage>
</organism>
<dbReference type="KEGG" id="bda:FSZ17_13405"/>
<evidence type="ECO:0000256" key="2">
    <source>
        <dbReference type="ARBA" id="ARBA00006896"/>
    </source>
</evidence>
<dbReference type="STRING" id="1742359.GCA_001439625_01750"/>
<feature type="compositionally biased region" description="Polar residues" evidence="7">
    <location>
        <begin position="128"/>
        <end position="142"/>
    </location>
</feature>
<comment type="function">
    <text evidence="1">This subunit may be involved in monitoring complementarity of crRNA and target RNA.</text>
</comment>
<dbReference type="GO" id="GO:0003723">
    <property type="term" value="F:RNA binding"/>
    <property type="evidence" value="ECO:0007669"/>
    <property type="project" value="UniProtKB-KW"/>
</dbReference>
<keyword evidence="5" id="KW-0051">Antiviral defense</keyword>
<dbReference type="Pfam" id="PF03750">
    <property type="entry name" value="Csm2_III-A"/>
    <property type="match status" value="1"/>
</dbReference>
<sequence>MNKRPYLQGGYYQDGKKRREIYIEWAKDMAVKLSQGGMTMAALRRFYGQIKAIQPLMVDDEAFEVHKEKIYPIIPLANYAANKEEGKVPEAFRDFIEKNMELSLQNRANFLAFIDHFQSIVAYFKEPSNTQRGRSTPPSKTFQHNKQKR</sequence>
<evidence type="ECO:0000256" key="3">
    <source>
        <dbReference type="ARBA" id="ARBA00016118"/>
    </source>
</evidence>
<evidence type="ECO:0000256" key="5">
    <source>
        <dbReference type="ARBA" id="ARBA00023118"/>
    </source>
</evidence>
<dbReference type="Proteomes" id="UP000321555">
    <property type="component" value="Chromosome"/>
</dbReference>
<reference evidence="9" key="1">
    <citation type="submission" date="2019-08" db="EMBL/GenBank/DDBJ databases">
        <authorList>
            <person name="Zheng X."/>
        </authorList>
    </citation>
    <scope>NUCLEOTIDE SEQUENCE [LARGE SCALE GENOMIC DNA]</scope>
    <source>
        <strain evidence="9">FJAT-25496</strain>
    </source>
</reference>